<accession>A0A9D1SWP8</accession>
<dbReference type="PROSITE" id="PS01124">
    <property type="entry name" value="HTH_ARAC_FAMILY_2"/>
    <property type="match status" value="1"/>
</dbReference>
<name>A0A9D1SWP8_9FIRM</name>
<dbReference type="GO" id="GO:0043565">
    <property type="term" value="F:sequence-specific DNA binding"/>
    <property type="evidence" value="ECO:0007669"/>
    <property type="project" value="InterPro"/>
</dbReference>
<dbReference type="SUPFAM" id="SSF46689">
    <property type="entry name" value="Homeodomain-like"/>
    <property type="match status" value="2"/>
</dbReference>
<feature type="domain" description="HTH araC/xylS-type" evidence="4">
    <location>
        <begin position="160"/>
        <end position="248"/>
    </location>
</feature>
<evidence type="ECO:0000313" key="6">
    <source>
        <dbReference type="Proteomes" id="UP000886857"/>
    </source>
</evidence>
<dbReference type="InterPro" id="IPR018060">
    <property type="entry name" value="HTH_AraC"/>
</dbReference>
<dbReference type="InterPro" id="IPR003313">
    <property type="entry name" value="AraC-bd"/>
</dbReference>
<reference evidence="5" key="2">
    <citation type="journal article" date="2021" name="PeerJ">
        <title>Extensive microbial diversity within the chicken gut microbiome revealed by metagenomics and culture.</title>
        <authorList>
            <person name="Gilroy R."/>
            <person name="Ravi A."/>
            <person name="Getino M."/>
            <person name="Pursley I."/>
            <person name="Horton D.L."/>
            <person name="Alikhan N.F."/>
            <person name="Baker D."/>
            <person name="Gharbi K."/>
            <person name="Hall N."/>
            <person name="Watson M."/>
            <person name="Adriaenssens E.M."/>
            <person name="Foster-Nyarko E."/>
            <person name="Jarju S."/>
            <person name="Secka A."/>
            <person name="Antonio M."/>
            <person name="Oren A."/>
            <person name="Chaudhuri R.R."/>
            <person name="La Ragione R."/>
            <person name="Hildebrand F."/>
            <person name="Pallen M.J."/>
        </authorList>
    </citation>
    <scope>NUCLEOTIDE SEQUENCE</scope>
    <source>
        <strain evidence="5">10406</strain>
    </source>
</reference>
<proteinExistence type="predicted"/>
<dbReference type="Gene3D" id="1.10.10.60">
    <property type="entry name" value="Homeodomain-like"/>
    <property type="match status" value="2"/>
</dbReference>
<evidence type="ECO:0000256" key="3">
    <source>
        <dbReference type="ARBA" id="ARBA00023163"/>
    </source>
</evidence>
<dbReference type="SUPFAM" id="SSF51182">
    <property type="entry name" value="RmlC-like cupins"/>
    <property type="match status" value="1"/>
</dbReference>
<dbReference type="InterPro" id="IPR009057">
    <property type="entry name" value="Homeodomain-like_sf"/>
</dbReference>
<gene>
    <name evidence="5" type="ORF">IAC73_05935</name>
</gene>
<evidence type="ECO:0000259" key="4">
    <source>
        <dbReference type="PROSITE" id="PS01124"/>
    </source>
</evidence>
<dbReference type="Pfam" id="PF12833">
    <property type="entry name" value="HTH_18"/>
    <property type="match status" value="1"/>
</dbReference>
<keyword evidence="2" id="KW-0238">DNA-binding</keyword>
<dbReference type="AlphaFoldDB" id="A0A9D1SWP8"/>
<dbReference type="GO" id="GO:0003700">
    <property type="term" value="F:DNA-binding transcription factor activity"/>
    <property type="evidence" value="ECO:0007669"/>
    <property type="project" value="InterPro"/>
</dbReference>
<dbReference type="PANTHER" id="PTHR43280">
    <property type="entry name" value="ARAC-FAMILY TRANSCRIPTIONAL REGULATOR"/>
    <property type="match status" value="1"/>
</dbReference>
<sequence length="257" mass="28693">MLAGYELNRERDEELFCSAACDNVCPVHFHRKVEVMYVLSGSKTLTAAGKELTLGADSIFFANSYEMHGYAESPGSTQTVIVFPNRMLGDYYAVFGEKMPLGSVVTDAEFCRSLLPDFEALAGGECNPLLKKAHCDFILGSLMDKLGYTDGVKERQSFVDELLAYINENYAEDITLSSMAEHFGYSKYYFSRMFNAALGTSLTDYVSAVRMMRALDLMRRTGCTVSEAASESGFNSLPTFYRVLKKNYVYKAVKDLL</sequence>
<comment type="caution">
    <text evidence="5">The sequence shown here is derived from an EMBL/GenBank/DDBJ whole genome shotgun (WGS) entry which is preliminary data.</text>
</comment>
<dbReference type="InterPro" id="IPR014710">
    <property type="entry name" value="RmlC-like_jellyroll"/>
</dbReference>
<dbReference type="Pfam" id="PF02311">
    <property type="entry name" value="AraC_binding"/>
    <property type="match status" value="1"/>
</dbReference>
<dbReference type="Gene3D" id="2.60.120.10">
    <property type="entry name" value="Jelly Rolls"/>
    <property type="match status" value="1"/>
</dbReference>
<keyword evidence="1" id="KW-0805">Transcription regulation</keyword>
<dbReference type="EMBL" id="DVOE01000088">
    <property type="protein sequence ID" value="HIU99363.1"/>
    <property type="molecule type" value="Genomic_DNA"/>
</dbReference>
<dbReference type="InterPro" id="IPR011051">
    <property type="entry name" value="RmlC_Cupin_sf"/>
</dbReference>
<keyword evidence="3" id="KW-0804">Transcription</keyword>
<reference evidence="5" key="1">
    <citation type="submission" date="2020-10" db="EMBL/GenBank/DDBJ databases">
        <authorList>
            <person name="Gilroy R."/>
        </authorList>
    </citation>
    <scope>NUCLEOTIDE SEQUENCE</scope>
    <source>
        <strain evidence="5">10406</strain>
    </source>
</reference>
<evidence type="ECO:0000256" key="1">
    <source>
        <dbReference type="ARBA" id="ARBA00023015"/>
    </source>
</evidence>
<dbReference type="SMART" id="SM00342">
    <property type="entry name" value="HTH_ARAC"/>
    <property type="match status" value="1"/>
</dbReference>
<dbReference type="Proteomes" id="UP000886857">
    <property type="component" value="Unassembled WGS sequence"/>
</dbReference>
<protein>
    <submittedName>
        <fullName evidence="5">Helix-turn-helix transcriptional regulator</fullName>
    </submittedName>
</protein>
<dbReference type="PANTHER" id="PTHR43280:SF2">
    <property type="entry name" value="HTH-TYPE TRANSCRIPTIONAL REGULATOR EXSA"/>
    <property type="match status" value="1"/>
</dbReference>
<organism evidence="5 6">
    <name type="scientific">Candidatus Limadaptatus stercoripullorum</name>
    <dbReference type="NCBI Taxonomy" id="2840846"/>
    <lineage>
        <taxon>Bacteria</taxon>
        <taxon>Bacillati</taxon>
        <taxon>Bacillota</taxon>
        <taxon>Clostridia</taxon>
        <taxon>Eubacteriales</taxon>
        <taxon>Candidatus Limadaptatus</taxon>
    </lineage>
</organism>
<evidence type="ECO:0000256" key="2">
    <source>
        <dbReference type="ARBA" id="ARBA00023125"/>
    </source>
</evidence>
<evidence type="ECO:0000313" key="5">
    <source>
        <dbReference type="EMBL" id="HIU99363.1"/>
    </source>
</evidence>